<evidence type="ECO:0000313" key="5">
    <source>
        <dbReference type="Proteomes" id="UP001567538"/>
    </source>
</evidence>
<keyword evidence="5" id="KW-1185">Reference proteome</keyword>
<reference evidence="4 5" key="1">
    <citation type="submission" date="2024-06" db="EMBL/GenBank/DDBJ databases">
        <title>A chromosome level genome sequence of Diviner's sage (Salvia divinorum).</title>
        <authorList>
            <person name="Ford S.A."/>
            <person name="Ro D.-K."/>
            <person name="Ness R.W."/>
            <person name="Phillips M.A."/>
        </authorList>
    </citation>
    <scope>NUCLEOTIDE SEQUENCE [LARGE SCALE GENOMIC DNA]</scope>
    <source>
        <strain evidence="4">SAF-2024a</strain>
        <tissue evidence="4">Leaf</tissue>
    </source>
</reference>
<name>A0ABD1H3A3_SALDI</name>
<sequence>MLSLGRFPSQLQHNPATNYLQFPAKSHFPYSAHLTFEAVLVNTRSGLCCNALKTKKKGGYSVKKADEFEDEEFDGEFVDSSEIEDGDGGGEFEEEGEDDEDDVFVPLRDMKKWLERRPRGFGEGKVYDTTIEDKLMEEIEQSRVAQLANLKKLKENSENPTPKKEKGPQPLLDGFRVRLVNLPKKKNIHKDLRIAFQGVPGIVNIIPVVSGNEKTRDPVCKGVAFVDFKEEDEAHRFMQKFTGKSIAFGKVEKQIKCEMVKPKLPKPEFDQSVDGHGSSKGPSQQPILNSDEEISGSLLHSSEESVANEVKEMHDVFGQWEEDDGGISEASTTTGSDLSDEPGERKEPAIDKKETRKTKKHPKKVASRRVKPSVPTLDIPGSAKKLKVREQAVLSGVFSKYGAAAAASTVQDNR</sequence>
<dbReference type="PANTHER" id="PTHR37200">
    <property type="entry name" value="RNA-BINDING (RRM/RBD/RNP MOTIFS) FAMILY PROTEIN"/>
    <property type="match status" value="1"/>
</dbReference>
<feature type="domain" description="RRM" evidence="3">
    <location>
        <begin position="175"/>
        <end position="262"/>
    </location>
</feature>
<feature type="region of interest" description="Disordered" evidence="2">
    <location>
        <begin position="322"/>
        <end position="380"/>
    </location>
</feature>
<keyword evidence="1" id="KW-0694">RNA-binding</keyword>
<feature type="compositionally biased region" description="Basic and acidic residues" evidence="2">
    <location>
        <begin position="342"/>
        <end position="354"/>
    </location>
</feature>
<comment type="caution">
    <text evidence="4">The sequence shown here is derived from an EMBL/GenBank/DDBJ whole genome shotgun (WGS) entry which is preliminary data.</text>
</comment>
<evidence type="ECO:0000259" key="3">
    <source>
        <dbReference type="PROSITE" id="PS50102"/>
    </source>
</evidence>
<dbReference type="InterPro" id="IPR000504">
    <property type="entry name" value="RRM_dom"/>
</dbReference>
<dbReference type="PROSITE" id="PS50102">
    <property type="entry name" value="RRM"/>
    <property type="match status" value="1"/>
</dbReference>
<evidence type="ECO:0000313" key="4">
    <source>
        <dbReference type="EMBL" id="KAL1550903.1"/>
    </source>
</evidence>
<dbReference type="EMBL" id="JBEAFC010000007">
    <property type="protein sequence ID" value="KAL1550903.1"/>
    <property type="molecule type" value="Genomic_DNA"/>
</dbReference>
<dbReference type="InterPro" id="IPR035979">
    <property type="entry name" value="RBD_domain_sf"/>
</dbReference>
<dbReference type="AlphaFoldDB" id="A0ABD1H3A3"/>
<proteinExistence type="predicted"/>
<feature type="compositionally biased region" description="Basic residues" evidence="2">
    <location>
        <begin position="355"/>
        <end position="371"/>
    </location>
</feature>
<dbReference type="Proteomes" id="UP001567538">
    <property type="component" value="Unassembled WGS sequence"/>
</dbReference>
<gene>
    <name evidence="4" type="ORF">AAHA92_18806</name>
</gene>
<evidence type="ECO:0000256" key="2">
    <source>
        <dbReference type="SAM" id="MobiDB-lite"/>
    </source>
</evidence>
<dbReference type="InterPro" id="IPR012677">
    <property type="entry name" value="Nucleotide-bd_a/b_plait_sf"/>
</dbReference>
<dbReference type="PANTHER" id="PTHR37200:SF1">
    <property type="entry name" value="RNA-BINDING (RRM_RBD_RNP MOTIFS) FAMILY PROTEIN"/>
    <property type="match status" value="1"/>
</dbReference>
<dbReference type="SUPFAM" id="SSF54928">
    <property type="entry name" value="RNA-binding domain, RBD"/>
    <property type="match status" value="1"/>
</dbReference>
<dbReference type="CDD" id="cd00590">
    <property type="entry name" value="RRM_SF"/>
    <property type="match status" value="1"/>
</dbReference>
<protein>
    <recommendedName>
        <fullName evidence="3">RRM domain-containing protein</fullName>
    </recommendedName>
</protein>
<dbReference type="Gene3D" id="3.30.70.330">
    <property type="match status" value="1"/>
</dbReference>
<dbReference type="GO" id="GO:0003723">
    <property type="term" value="F:RNA binding"/>
    <property type="evidence" value="ECO:0007669"/>
    <property type="project" value="UniProtKB-UniRule"/>
</dbReference>
<feature type="region of interest" description="Disordered" evidence="2">
    <location>
        <begin position="79"/>
        <end position="99"/>
    </location>
</feature>
<accession>A0ABD1H3A3</accession>
<evidence type="ECO:0000256" key="1">
    <source>
        <dbReference type="PROSITE-ProRule" id="PRU00176"/>
    </source>
</evidence>
<organism evidence="4 5">
    <name type="scientific">Salvia divinorum</name>
    <name type="common">Maria pastora</name>
    <name type="synonym">Diviner's sage</name>
    <dbReference type="NCBI Taxonomy" id="28513"/>
    <lineage>
        <taxon>Eukaryota</taxon>
        <taxon>Viridiplantae</taxon>
        <taxon>Streptophyta</taxon>
        <taxon>Embryophyta</taxon>
        <taxon>Tracheophyta</taxon>
        <taxon>Spermatophyta</taxon>
        <taxon>Magnoliopsida</taxon>
        <taxon>eudicotyledons</taxon>
        <taxon>Gunneridae</taxon>
        <taxon>Pentapetalae</taxon>
        <taxon>asterids</taxon>
        <taxon>lamiids</taxon>
        <taxon>Lamiales</taxon>
        <taxon>Lamiaceae</taxon>
        <taxon>Nepetoideae</taxon>
        <taxon>Mentheae</taxon>
        <taxon>Salviinae</taxon>
        <taxon>Salvia</taxon>
        <taxon>Salvia subgen. Calosphace</taxon>
    </lineage>
</organism>
<feature type="region of interest" description="Disordered" evidence="2">
    <location>
        <begin position="262"/>
        <end position="289"/>
    </location>
</feature>